<evidence type="ECO:0000256" key="2">
    <source>
        <dbReference type="SAM" id="MobiDB-lite"/>
    </source>
</evidence>
<accession>A0A8H4IK63</accession>
<feature type="domain" description="Heterokaryon incompatibility" evidence="3">
    <location>
        <begin position="83"/>
        <end position="222"/>
    </location>
</feature>
<dbReference type="Proteomes" id="UP000572817">
    <property type="component" value="Unassembled WGS sequence"/>
</dbReference>
<dbReference type="EMBL" id="WWBZ02000062">
    <property type="protein sequence ID" value="KAF4302915.1"/>
    <property type="molecule type" value="Genomic_DNA"/>
</dbReference>
<reference evidence="4" key="1">
    <citation type="submission" date="2020-04" db="EMBL/GenBank/DDBJ databases">
        <title>Genome Assembly and Annotation of Botryosphaeria dothidea sdau 11-99, a Latent Pathogen of Apple Fruit Ring Rot in China.</title>
        <authorList>
            <person name="Yu C."/>
            <person name="Diao Y."/>
            <person name="Lu Q."/>
            <person name="Zhao J."/>
            <person name="Cui S."/>
            <person name="Peng C."/>
            <person name="He B."/>
            <person name="Liu H."/>
        </authorList>
    </citation>
    <scope>NUCLEOTIDE SEQUENCE [LARGE SCALE GENOMIC DNA]</scope>
    <source>
        <strain evidence="4">Sdau11-99</strain>
    </source>
</reference>
<gene>
    <name evidence="4" type="ORF">GTA08_BOTSDO08627</name>
</gene>
<evidence type="ECO:0000259" key="3">
    <source>
        <dbReference type="Pfam" id="PF06985"/>
    </source>
</evidence>
<dbReference type="InterPro" id="IPR052895">
    <property type="entry name" value="HetReg/Transcr_Mod"/>
</dbReference>
<dbReference type="PANTHER" id="PTHR24148">
    <property type="entry name" value="ANKYRIN REPEAT DOMAIN-CONTAINING PROTEIN 39 HOMOLOG-RELATED"/>
    <property type="match status" value="1"/>
</dbReference>
<dbReference type="InterPro" id="IPR010730">
    <property type="entry name" value="HET"/>
</dbReference>
<organism evidence="4 5">
    <name type="scientific">Botryosphaeria dothidea</name>
    <dbReference type="NCBI Taxonomy" id="55169"/>
    <lineage>
        <taxon>Eukaryota</taxon>
        <taxon>Fungi</taxon>
        <taxon>Dikarya</taxon>
        <taxon>Ascomycota</taxon>
        <taxon>Pezizomycotina</taxon>
        <taxon>Dothideomycetes</taxon>
        <taxon>Dothideomycetes incertae sedis</taxon>
        <taxon>Botryosphaeriales</taxon>
        <taxon>Botryosphaeriaceae</taxon>
        <taxon>Botryosphaeria</taxon>
    </lineage>
</organism>
<evidence type="ECO:0000313" key="4">
    <source>
        <dbReference type="EMBL" id="KAF4302915.1"/>
    </source>
</evidence>
<sequence length="416" mass="46462">MDTEQGGGSTANEAAPCAYTYAPLPPGSSIRLVRLLPEKLFATIRVEIFVSHLGAARTKSAEASVETCATRDGDGADGPEDNYEALSYVWGSGADKVTIFVQEGRARDASTFRVTRNLGVALRHLRHETEIRTFWIDALCINQADEVEKTRQVSMMTRIYEGAKLVRIWLGPAADNSDIAMKALDDADDQVDFMDKENQGLRRALESLAQRDYWTRVWVVQEIFKAKHVKILCGGYEADWTTATTVFQRFMEARTKALFGGDLNDHPILRRNLLRRVVGSSLASKLLDTRPMETIGYLATHRKQPESSRGPDWLLDMLVQLRHFGATDPRDKVFSILGLLAAHVPRHGAGFNLRVDYSLSFLDVSVEFFKYSVFAPREAERDNLDDGPEEKRTPDQPGLLNILGASQPDTNPVFPS</sequence>
<evidence type="ECO:0000313" key="5">
    <source>
        <dbReference type="Proteomes" id="UP000572817"/>
    </source>
</evidence>
<keyword evidence="5" id="KW-1185">Reference proteome</keyword>
<feature type="coiled-coil region" evidence="1">
    <location>
        <begin position="184"/>
        <end position="211"/>
    </location>
</feature>
<feature type="region of interest" description="Disordered" evidence="2">
    <location>
        <begin position="380"/>
        <end position="416"/>
    </location>
</feature>
<keyword evidence="1" id="KW-0175">Coiled coil</keyword>
<proteinExistence type="predicted"/>
<name>A0A8H4IK63_9PEZI</name>
<feature type="compositionally biased region" description="Basic and acidic residues" evidence="2">
    <location>
        <begin position="380"/>
        <end position="394"/>
    </location>
</feature>
<comment type="caution">
    <text evidence="4">The sequence shown here is derived from an EMBL/GenBank/DDBJ whole genome shotgun (WGS) entry which is preliminary data.</text>
</comment>
<protein>
    <recommendedName>
        <fullName evidence="3">Heterokaryon incompatibility domain-containing protein</fullName>
    </recommendedName>
</protein>
<dbReference type="AlphaFoldDB" id="A0A8H4IK63"/>
<dbReference type="Pfam" id="PF06985">
    <property type="entry name" value="HET"/>
    <property type="match status" value="1"/>
</dbReference>
<dbReference type="PANTHER" id="PTHR24148:SF64">
    <property type="entry name" value="HETEROKARYON INCOMPATIBILITY DOMAIN-CONTAINING PROTEIN"/>
    <property type="match status" value="1"/>
</dbReference>
<evidence type="ECO:0000256" key="1">
    <source>
        <dbReference type="SAM" id="Coils"/>
    </source>
</evidence>
<dbReference type="OrthoDB" id="2157530at2759"/>